<dbReference type="EMBL" id="SOBT01000009">
    <property type="protein sequence ID" value="TDU28352.1"/>
    <property type="molecule type" value="Genomic_DNA"/>
</dbReference>
<feature type="region of interest" description="Disordered" evidence="1">
    <location>
        <begin position="155"/>
        <end position="176"/>
    </location>
</feature>
<sequence length="344" mass="36896">MADFFTAPLETAIAGCSPELLRPLVGAKVLVTGASGFFGEWVIRAIRHLNRRSFSIRAFCVSRDPAAMTSRLPDLRGLSDIVWQVGDAATFHQLQIEADLTHILHMAASSHAKDRPITAEETVRTILSGTEGCIELAKRTGAHLHFVSSGAVYGSRRRSDGPAREDQIGRFAPDPADPAQAYGNAKRMAEAMLACSLDNYSVSRPFAFLGPLLPLDKHFAAGNFMRDAAMSRPILIQGDGSPLRSYLHPADLAIWLLALLAQAPRRAVMNVGSDEPLSIGELATRVSRIAGSPGPLIAGANTPNPDPAAYWPDVSRARSLGLSNSLGLDRAIQDGLTWARGTLT</sequence>
<keyword evidence="4" id="KW-1185">Reference proteome</keyword>
<dbReference type="PANTHER" id="PTHR43245:SF55">
    <property type="entry name" value="NAD(P)-BINDING DOMAIN-CONTAINING PROTEIN"/>
    <property type="match status" value="1"/>
</dbReference>
<feature type="domain" description="NAD-dependent epimerase/dehydratase" evidence="2">
    <location>
        <begin position="29"/>
        <end position="272"/>
    </location>
</feature>
<reference evidence="3 4" key="1">
    <citation type="submission" date="2019-03" db="EMBL/GenBank/DDBJ databases">
        <title>Genomic Encyclopedia of Type Strains, Phase IV (KMG-IV): sequencing the most valuable type-strain genomes for metagenomic binning, comparative biology and taxonomic classification.</title>
        <authorList>
            <person name="Goeker M."/>
        </authorList>
    </citation>
    <scope>NUCLEOTIDE SEQUENCE [LARGE SCALE GENOMIC DNA]</scope>
    <source>
        <strain evidence="3 4">DSM 26377</strain>
    </source>
</reference>
<comment type="caution">
    <text evidence="3">The sequence shown here is derived from an EMBL/GenBank/DDBJ whole genome shotgun (WGS) entry which is preliminary data.</text>
</comment>
<accession>A0A4R7P4H1</accession>
<dbReference type="RefSeq" id="WP_168710471.1">
    <property type="nucleotide sequence ID" value="NZ_MWIN01000029.1"/>
</dbReference>
<evidence type="ECO:0000313" key="3">
    <source>
        <dbReference type="EMBL" id="TDU28352.1"/>
    </source>
</evidence>
<proteinExistence type="predicted"/>
<protein>
    <submittedName>
        <fullName evidence="3">dTDP-glucose 4,6-dehydratase</fullName>
    </submittedName>
</protein>
<dbReference type="InterPro" id="IPR036291">
    <property type="entry name" value="NAD(P)-bd_dom_sf"/>
</dbReference>
<name>A0A4R7P4H1_9GAMM</name>
<dbReference type="Gene3D" id="3.40.50.720">
    <property type="entry name" value="NAD(P)-binding Rossmann-like Domain"/>
    <property type="match status" value="1"/>
</dbReference>
<evidence type="ECO:0000313" key="4">
    <source>
        <dbReference type="Proteomes" id="UP000295341"/>
    </source>
</evidence>
<evidence type="ECO:0000259" key="2">
    <source>
        <dbReference type="Pfam" id="PF01370"/>
    </source>
</evidence>
<feature type="compositionally biased region" description="Basic and acidic residues" evidence="1">
    <location>
        <begin position="157"/>
        <end position="168"/>
    </location>
</feature>
<dbReference type="Pfam" id="PF01370">
    <property type="entry name" value="Epimerase"/>
    <property type="match status" value="1"/>
</dbReference>
<dbReference type="SUPFAM" id="SSF51735">
    <property type="entry name" value="NAD(P)-binding Rossmann-fold domains"/>
    <property type="match status" value="1"/>
</dbReference>
<gene>
    <name evidence="3" type="ORF">DFR24_2721</name>
</gene>
<organism evidence="3 4">
    <name type="scientific">Panacagrimonas perspica</name>
    <dbReference type="NCBI Taxonomy" id="381431"/>
    <lineage>
        <taxon>Bacteria</taxon>
        <taxon>Pseudomonadati</taxon>
        <taxon>Pseudomonadota</taxon>
        <taxon>Gammaproteobacteria</taxon>
        <taxon>Nevskiales</taxon>
        <taxon>Nevskiaceae</taxon>
        <taxon>Panacagrimonas</taxon>
    </lineage>
</organism>
<dbReference type="InterPro" id="IPR001509">
    <property type="entry name" value="Epimerase_deHydtase"/>
</dbReference>
<dbReference type="Proteomes" id="UP000295341">
    <property type="component" value="Unassembled WGS sequence"/>
</dbReference>
<evidence type="ECO:0000256" key="1">
    <source>
        <dbReference type="SAM" id="MobiDB-lite"/>
    </source>
</evidence>
<dbReference type="InterPro" id="IPR050177">
    <property type="entry name" value="Lipid_A_modif_metabolic_enz"/>
</dbReference>
<dbReference type="AlphaFoldDB" id="A0A4R7P4H1"/>
<dbReference type="PANTHER" id="PTHR43245">
    <property type="entry name" value="BIFUNCTIONAL POLYMYXIN RESISTANCE PROTEIN ARNA"/>
    <property type="match status" value="1"/>
</dbReference>